<dbReference type="AlphaFoldDB" id="A0A1E3T9C9"/>
<evidence type="ECO:0008006" key="3">
    <source>
        <dbReference type="Google" id="ProtNLM"/>
    </source>
</evidence>
<dbReference type="OrthoDB" id="166978at2"/>
<sequence length="127" mass="12929">MRGKLIAIIGVVAALAGCGDTTNPTATTVTSTVPPVTHTVTVTATPPPPPGPKTTMPANGTFLVNTDIAPGTYRTDGGSSCYWARLRSLNTSDVIDNSVGDGQQVVAILPTDTAFVTRGCGTWAKVG</sequence>
<protein>
    <recommendedName>
        <fullName evidence="3">Lipoprotein</fullName>
    </recommendedName>
</protein>
<proteinExistence type="predicted"/>
<accession>A0A1E3T9C9</accession>
<organism evidence="1 2">
    <name type="scientific">Mycobacterium sherrisii</name>
    <dbReference type="NCBI Taxonomy" id="243061"/>
    <lineage>
        <taxon>Bacteria</taxon>
        <taxon>Bacillati</taxon>
        <taxon>Actinomycetota</taxon>
        <taxon>Actinomycetes</taxon>
        <taxon>Mycobacteriales</taxon>
        <taxon>Mycobacteriaceae</taxon>
        <taxon>Mycobacterium</taxon>
        <taxon>Mycobacterium simiae complex</taxon>
    </lineage>
</organism>
<comment type="caution">
    <text evidence="1">The sequence shown here is derived from an EMBL/GenBank/DDBJ whole genome shotgun (WGS) entry which is preliminary data.</text>
</comment>
<reference evidence="2" key="1">
    <citation type="submission" date="2016-09" db="EMBL/GenBank/DDBJ databases">
        <authorList>
            <person name="Greninger A.L."/>
            <person name="Jerome K.R."/>
            <person name="Mcnair B."/>
            <person name="Wallis C."/>
            <person name="Fang F."/>
        </authorList>
    </citation>
    <scope>NUCLEOTIDE SEQUENCE [LARGE SCALE GENOMIC DNA]</scope>
    <source>
        <strain evidence="2">BC1_M4</strain>
    </source>
</reference>
<evidence type="ECO:0000313" key="1">
    <source>
        <dbReference type="EMBL" id="ODR11004.1"/>
    </source>
</evidence>
<name>A0A1E3T9C9_9MYCO</name>
<dbReference type="STRING" id="243061.AWC25_21470"/>
<dbReference type="RefSeq" id="WP_069398472.1">
    <property type="nucleotide sequence ID" value="NZ_JACKTB010000097.1"/>
</dbReference>
<dbReference type="PROSITE" id="PS51257">
    <property type="entry name" value="PROKAR_LIPOPROTEIN"/>
    <property type="match status" value="1"/>
</dbReference>
<keyword evidence="2" id="KW-1185">Reference proteome</keyword>
<dbReference type="Proteomes" id="UP000094224">
    <property type="component" value="Unassembled WGS sequence"/>
</dbReference>
<evidence type="ECO:0000313" key="2">
    <source>
        <dbReference type="Proteomes" id="UP000094224"/>
    </source>
</evidence>
<gene>
    <name evidence="1" type="ORF">BHQ21_01180</name>
</gene>
<dbReference type="EMBL" id="MIHC01000001">
    <property type="protein sequence ID" value="ODR11004.1"/>
    <property type="molecule type" value="Genomic_DNA"/>
</dbReference>